<dbReference type="InterPro" id="IPR051681">
    <property type="entry name" value="Ser/Thr_Kinases-Pseudokinases"/>
</dbReference>
<gene>
    <name evidence="4" type="ORF">BLNAU_6091</name>
</gene>
<dbReference type="Proteomes" id="UP001281761">
    <property type="component" value="Unassembled WGS sequence"/>
</dbReference>
<reference evidence="4 5" key="1">
    <citation type="journal article" date="2022" name="bioRxiv">
        <title>Genomics of Preaxostyla Flagellates Illuminates Evolutionary Transitions and the Path Towards Mitochondrial Loss.</title>
        <authorList>
            <person name="Novak L.V.F."/>
            <person name="Treitli S.C."/>
            <person name="Pyrih J."/>
            <person name="Halakuc P."/>
            <person name="Pipaliya S.V."/>
            <person name="Vacek V."/>
            <person name="Brzon O."/>
            <person name="Soukal P."/>
            <person name="Eme L."/>
            <person name="Dacks J.B."/>
            <person name="Karnkowska A."/>
            <person name="Elias M."/>
            <person name="Hampl V."/>
        </authorList>
    </citation>
    <scope>NUCLEOTIDE SEQUENCE [LARGE SCALE GENOMIC DNA]</scope>
    <source>
        <strain evidence="4">NAU3</strain>
        <tissue evidence="4">Gut</tissue>
    </source>
</reference>
<dbReference type="EMBL" id="JARBJD010000034">
    <property type="protein sequence ID" value="KAK2958842.1"/>
    <property type="molecule type" value="Genomic_DNA"/>
</dbReference>
<proteinExistence type="predicted"/>
<dbReference type="SMART" id="SM00220">
    <property type="entry name" value="S_TKc"/>
    <property type="match status" value="1"/>
</dbReference>
<protein>
    <recommendedName>
        <fullName evidence="3">Protein kinase domain-containing protein</fullName>
    </recommendedName>
</protein>
<feature type="compositionally biased region" description="Polar residues" evidence="1">
    <location>
        <begin position="672"/>
        <end position="685"/>
    </location>
</feature>
<feature type="compositionally biased region" description="Basic and acidic residues" evidence="1">
    <location>
        <begin position="923"/>
        <end position="940"/>
    </location>
</feature>
<keyword evidence="2" id="KW-0812">Transmembrane</keyword>
<evidence type="ECO:0000256" key="1">
    <source>
        <dbReference type="SAM" id="MobiDB-lite"/>
    </source>
</evidence>
<dbReference type="InterPro" id="IPR001245">
    <property type="entry name" value="Ser-Thr/Tyr_kinase_cat_dom"/>
</dbReference>
<feature type="compositionally biased region" description="Basic and acidic residues" evidence="1">
    <location>
        <begin position="805"/>
        <end position="815"/>
    </location>
</feature>
<dbReference type="SUPFAM" id="SSF56112">
    <property type="entry name" value="Protein kinase-like (PK-like)"/>
    <property type="match status" value="1"/>
</dbReference>
<organism evidence="4 5">
    <name type="scientific">Blattamonas nauphoetae</name>
    <dbReference type="NCBI Taxonomy" id="2049346"/>
    <lineage>
        <taxon>Eukaryota</taxon>
        <taxon>Metamonada</taxon>
        <taxon>Preaxostyla</taxon>
        <taxon>Oxymonadida</taxon>
        <taxon>Blattamonas</taxon>
    </lineage>
</organism>
<evidence type="ECO:0000313" key="4">
    <source>
        <dbReference type="EMBL" id="KAK2958842.1"/>
    </source>
</evidence>
<evidence type="ECO:0000259" key="3">
    <source>
        <dbReference type="PROSITE" id="PS50011"/>
    </source>
</evidence>
<keyword evidence="2" id="KW-0472">Membrane</keyword>
<dbReference type="PROSITE" id="PS50011">
    <property type="entry name" value="PROTEIN_KINASE_DOM"/>
    <property type="match status" value="1"/>
</dbReference>
<keyword evidence="2" id="KW-1133">Transmembrane helix</keyword>
<keyword evidence="5" id="KW-1185">Reference proteome</keyword>
<feature type="domain" description="Protein kinase" evidence="3">
    <location>
        <begin position="575"/>
        <end position="926"/>
    </location>
</feature>
<dbReference type="Pfam" id="PF07714">
    <property type="entry name" value="PK_Tyr_Ser-Thr"/>
    <property type="match status" value="1"/>
</dbReference>
<dbReference type="Gene3D" id="1.10.510.10">
    <property type="entry name" value="Transferase(Phosphotransferase) domain 1"/>
    <property type="match status" value="1"/>
</dbReference>
<name>A0ABQ9Y513_9EUKA</name>
<evidence type="ECO:0000313" key="5">
    <source>
        <dbReference type="Proteomes" id="UP001281761"/>
    </source>
</evidence>
<feature type="region of interest" description="Disordered" evidence="1">
    <location>
        <begin position="915"/>
        <end position="940"/>
    </location>
</feature>
<dbReference type="PANTHER" id="PTHR44329:SF246">
    <property type="entry name" value="SERINE_THREONINE-PROTEIN KINASE TNNI3K"/>
    <property type="match status" value="1"/>
</dbReference>
<accession>A0ABQ9Y513</accession>
<dbReference type="InterPro" id="IPR011009">
    <property type="entry name" value="Kinase-like_dom_sf"/>
</dbReference>
<feature type="transmembrane region" description="Helical" evidence="2">
    <location>
        <begin position="601"/>
        <end position="626"/>
    </location>
</feature>
<feature type="region of interest" description="Disordered" evidence="1">
    <location>
        <begin position="670"/>
        <end position="692"/>
    </location>
</feature>
<dbReference type="PANTHER" id="PTHR44329">
    <property type="entry name" value="SERINE/THREONINE-PROTEIN KINASE TNNI3K-RELATED"/>
    <property type="match status" value="1"/>
</dbReference>
<sequence>MPTGSTIRNVNNGGSVLCSNSTFSSLLPSPNTDPSIILPDPDEYPTQFQDGIEYYFDENSGTQASAASFTNCGFTGNEYPSHVRPLTFNKYPGTISILSCSFDNITSTGSGGVVSVDVQGQSGRSSFSVTSSNFTNCSTTGNGGAMHVNVDSDVLINLCRFVDCSATGDDYTAGGGGGVCSNGFLTGGDIQQLNLVDCVFSDCTASKTGAGVHIEGHLALSVVSTNFERCELLSEIDFTLGGGLCMNGYNQAALTVESCRFIECLSKHAGGAIASMLQKDFSISDTLVKDCFSGTTGAVYIKRIYNCEALSFTDVYFDGNSFGEDRTFFASSNLNFEVNTTKLTDVTIMCDYYPVLPTLTFERCFTTVSSDSSGMIIGKAWLPSFLLDPERYWDVEFTKIGPLLTASPTANVNEKTGKIELEMEGMTPPISQEYEVRAKEEDGTSTTFRMLFADGTGTLFSESEVNLKYNTNYTITSIVGVIPESSSSQMTNDIPIPRAAWVFNFTTTSDYLTFTTPEPSSITPPETPSFSTLQDATARLVESDPQSAFILLHFDKEVLGSFDFVVEEEGKLVTLTFTNEVGSAFGGTKEIKSMSPEMKKLLSWLLPLVACLLVGFVIAIIITVLLRHRKQKKAELAQKEMEVQEPLDVEKVDEVGVDCSNGVIRTDENDESALNSSDVGRTRVNQPEEVMSSASRKEGELVEVMTCGAVCEISTARIDSTLYSVLHKERREIGKRGIGLQIVNGLKHVVAHRPASDVLTRLSSHWILVDAAGNVQLKLQMTSEEAKQEAARTQLHPQPLPNLDGIHDQPSEKTQDAQMDQSGMDGLRWQAPEVVESGVGTQVDGHKASVFSLGLVLWEIETGLVPFGELDAVNAQRQSGTGVGPKMESLKNEEFVSLIHRCVSVDPKQRPTLTDIGEFLSSHPDDTRLASGMEMKEPEP</sequence>
<evidence type="ECO:0000256" key="2">
    <source>
        <dbReference type="SAM" id="Phobius"/>
    </source>
</evidence>
<feature type="region of interest" description="Disordered" evidence="1">
    <location>
        <begin position="783"/>
        <end position="823"/>
    </location>
</feature>
<dbReference type="InterPro" id="IPR000719">
    <property type="entry name" value="Prot_kinase_dom"/>
</dbReference>
<comment type="caution">
    <text evidence="4">The sequence shown here is derived from an EMBL/GenBank/DDBJ whole genome shotgun (WGS) entry which is preliminary data.</text>
</comment>